<gene>
    <name evidence="2" type="ORF">R5U08_05185</name>
</gene>
<organism evidence="2 3">
    <name type="scientific">Streptomyces coeruleorubidus</name>
    <dbReference type="NCBI Taxonomy" id="116188"/>
    <lineage>
        <taxon>Bacteria</taxon>
        <taxon>Bacillati</taxon>
        <taxon>Actinomycetota</taxon>
        <taxon>Actinomycetes</taxon>
        <taxon>Kitasatosporales</taxon>
        <taxon>Streptomycetaceae</taxon>
        <taxon>Streptomyces</taxon>
    </lineage>
</organism>
<reference evidence="2 3" key="2">
    <citation type="journal article" date="2024" name="Microb. Biotechnol.">
        <title>The involvement of multiple ABC transporters in daunorubicin efflux in Streptomyces coeruleorubidus.</title>
        <authorList>
            <person name="Dong J."/>
            <person name="Ning J."/>
            <person name="Tian Y."/>
            <person name="Li H."/>
            <person name="Chen H."/>
            <person name="Guan W."/>
        </authorList>
    </citation>
    <scope>NUCLEOTIDE SEQUENCE [LARGE SCALE GENOMIC DNA]</scope>
    <source>
        <strain evidence="2 3">CICC 11043</strain>
    </source>
</reference>
<sequence length="66" mass="7162">MRPQASHRHVTCAMPDLAFLTVQRTQHGEQQAVSENDTVSNRAPEQGDGRGKATPAGEVSAYRRSA</sequence>
<dbReference type="EMBL" id="CP137524">
    <property type="protein sequence ID" value="WOT33582.1"/>
    <property type="molecule type" value="Genomic_DNA"/>
</dbReference>
<dbReference type="RefSeq" id="WP_317924023.1">
    <property type="nucleotide sequence ID" value="NZ_CP137524.1"/>
</dbReference>
<name>A0ABZ0K6L3_STRC4</name>
<evidence type="ECO:0000256" key="1">
    <source>
        <dbReference type="SAM" id="MobiDB-lite"/>
    </source>
</evidence>
<evidence type="ECO:0000313" key="2">
    <source>
        <dbReference type="EMBL" id="WOT33582.1"/>
    </source>
</evidence>
<reference evidence="2 3" key="1">
    <citation type="journal article" date="2021" name="J. Microbiol. Biotechnol.">
        <title>An Efficient Markerless Deletion System Suitable for the Industrial Strains of Streptomyces.</title>
        <authorList>
            <person name="Dong J."/>
            <person name="Wei J."/>
            <person name="Li H."/>
            <person name="Zhao S."/>
            <person name="Guan W."/>
        </authorList>
    </citation>
    <scope>NUCLEOTIDE SEQUENCE [LARGE SCALE GENOMIC DNA]</scope>
    <source>
        <strain evidence="2 3">CICC 11043</strain>
    </source>
</reference>
<keyword evidence="3" id="KW-1185">Reference proteome</keyword>
<accession>A0ABZ0K6L3</accession>
<protein>
    <submittedName>
        <fullName evidence="2">Uncharacterized protein</fullName>
    </submittedName>
</protein>
<evidence type="ECO:0000313" key="3">
    <source>
        <dbReference type="Proteomes" id="UP001305002"/>
    </source>
</evidence>
<feature type="region of interest" description="Disordered" evidence="1">
    <location>
        <begin position="25"/>
        <end position="66"/>
    </location>
</feature>
<dbReference type="Proteomes" id="UP001305002">
    <property type="component" value="Chromosome"/>
</dbReference>
<proteinExistence type="predicted"/>
<feature type="compositionally biased region" description="Polar residues" evidence="1">
    <location>
        <begin position="25"/>
        <end position="43"/>
    </location>
</feature>